<sequence length="254" mass="27713">MVQPLIIRDIAIGEGIPKICASLIGETASQLKEEAHVLITESVDVIEWRVDFFEKADDKSEVLQTLASIRSWIGNIPLVFTFRSKKEGGEKELEREAYIALNKAAAMSGYADIIDVELFNREADVKELVEFAHAHKAAVIVSNHDFDKTPAKEEIISRLRKAQELGGDLPKIALMPQSMADVITLLDAVQTMKEQYADRPIIAMSMGGQGSVSRIAGEAFGSALTFGAAKKASAPGQIPIKNLKTVLTILHESL</sequence>
<dbReference type="GO" id="GO:0009073">
    <property type="term" value="P:aromatic amino acid family biosynthetic process"/>
    <property type="evidence" value="ECO:0007669"/>
    <property type="project" value="UniProtKB-KW"/>
</dbReference>
<dbReference type="EC" id="4.2.1.10" evidence="5"/>
<dbReference type="PANTHER" id="PTHR43699">
    <property type="entry name" value="3-DEHYDROQUINATE DEHYDRATASE"/>
    <property type="match status" value="1"/>
</dbReference>
<dbReference type="GO" id="GO:0003855">
    <property type="term" value="F:3-dehydroquinate dehydratase activity"/>
    <property type="evidence" value="ECO:0007669"/>
    <property type="project" value="UniProtKB-UniRule"/>
</dbReference>
<dbReference type="InterPro" id="IPR001381">
    <property type="entry name" value="DHquinase_I"/>
</dbReference>
<evidence type="ECO:0000256" key="2">
    <source>
        <dbReference type="ARBA" id="ARBA00023141"/>
    </source>
</evidence>
<comment type="subunit">
    <text evidence="5">Homodimer.</text>
</comment>
<evidence type="ECO:0000256" key="5">
    <source>
        <dbReference type="HAMAP-Rule" id="MF_00214"/>
    </source>
</evidence>
<comment type="similarity">
    <text evidence="5">Belongs to the type-I 3-dehydroquinase family.</text>
</comment>
<comment type="function">
    <text evidence="5">Involved in the third step of the chorismate pathway, which leads to the biosynthesis of aromatic amino acids. Catalyzes the cis-dehydration of 3-dehydroquinate (DHQ) and introduces the first double bond of the aromatic ring to yield 3-dehydroshikimate.</text>
</comment>
<keyword evidence="3 5" id="KW-0456">Lyase</keyword>
<evidence type="ECO:0000313" key="7">
    <source>
        <dbReference type="Proteomes" id="UP000288024"/>
    </source>
</evidence>
<dbReference type="InterPro" id="IPR050146">
    <property type="entry name" value="Type-I_3-dehydroquinase"/>
</dbReference>
<reference evidence="6 7" key="1">
    <citation type="submission" date="2019-01" db="EMBL/GenBank/DDBJ databases">
        <title>Bacillus sp. M5HDSG1-1, whole genome shotgun sequence.</title>
        <authorList>
            <person name="Tuo L."/>
        </authorList>
    </citation>
    <scope>NUCLEOTIDE SEQUENCE [LARGE SCALE GENOMIC DNA]</scope>
    <source>
        <strain evidence="6 7">M5HDSG1-1</strain>
    </source>
</reference>
<feature type="binding site" evidence="5">
    <location>
        <position position="237"/>
    </location>
    <ligand>
        <name>3-dehydroquinate</name>
        <dbReference type="ChEBI" id="CHEBI:32364"/>
    </ligand>
</feature>
<organism evidence="6 7">
    <name type="scientific">Niallia taxi</name>
    <dbReference type="NCBI Taxonomy" id="2499688"/>
    <lineage>
        <taxon>Bacteria</taxon>
        <taxon>Bacillati</taxon>
        <taxon>Bacillota</taxon>
        <taxon>Bacilli</taxon>
        <taxon>Bacillales</taxon>
        <taxon>Bacillaceae</taxon>
        <taxon>Niallia</taxon>
    </lineage>
</organism>
<dbReference type="Proteomes" id="UP000288024">
    <property type="component" value="Unassembled WGS sequence"/>
</dbReference>
<keyword evidence="7" id="KW-1185">Reference proteome</keyword>
<accession>A0A437KC87</accession>
<feature type="active site" description="Proton donor/acceptor" evidence="5">
    <location>
        <position position="144"/>
    </location>
</feature>
<feature type="binding site" evidence="5">
    <location>
        <begin position="47"/>
        <end position="49"/>
    </location>
    <ligand>
        <name>3-dehydroquinate</name>
        <dbReference type="ChEBI" id="CHEBI:32364"/>
    </ligand>
</feature>
<dbReference type="InterPro" id="IPR018508">
    <property type="entry name" value="3-dehydroquinate_DH_AS"/>
</dbReference>
<keyword evidence="5" id="KW-0028">Amino-acid biosynthesis</keyword>
<keyword evidence="2 5" id="KW-0057">Aromatic amino acid biosynthesis</keyword>
<dbReference type="NCBIfam" id="TIGR01093">
    <property type="entry name" value="aroD"/>
    <property type="match status" value="1"/>
</dbReference>
<comment type="caution">
    <text evidence="6">The sequence shown here is derived from an EMBL/GenBank/DDBJ whole genome shotgun (WGS) entry which is preliminary data.</text>
</comment>
<feature type="binding site" evidence="5">
    <location>
        <position position="83"/>
    </location>
    <ligand>
        <name>3-dehydroquinate</name>
        <dbReference type="ChEBI" id="CHEBI:32364"/>
    </ligand>
</feature>
<dbReference type="InterPro" id="IPR013785">
    <property type="entry name" value="Aldolase_TIM"/>
</dbReference>
<comment type="pathway">
    <text evidence="5">Metabolic intermediate biosynthesis; chorismate biosynthesis; chorismate from D-erythrose 4-phosphate and phosphoenolpyruvate: step 3/7.</text>
</comment>
<dbReference type="GO" id="GO:0009423">
    <property type="term" value="P:chorismate biosynthetic process"/>
    <property type="evidence" value="ECO:0007669"/>
    <property type="project" value="UniProtKB-UniRule"/>
</dbReference>
<dbReference type="AlphaFoldDB" id="A0A437KC87"/>
<dbReference type="PANTHER" id="PTHR43699:SF1">
    <property type="entry name" value="3-DEHYDROQUINATE DEHYDRATASE"/>
    <property type="match status" value="1"/>
</dbReference>
<comment type="catalytic activity">
    <reaction evidence="1 5">
        <text>3-dehydroquinate = 3-dehydroshikimate + H2O</text>
        <dbReference type="Rhea" id="RHEA:21096"/>
        <dbReference type="ChEBI" id="CHEBI:15377"/>
        <dbReference type="ChEBI" id="CHEBI:16630"/>
        <dbReference type="ChEBI" id="CHEBI:32364"/>
        <dbReference type="EC" id="4.2.1.10"/>
    </reaction>
</comment>
<name>A0A437KC87_9BACI</name>
<dbReference type="GO" id="GO:0008652">
    <property type="term" value="P:amino acid biosynthetic process"/>
    <property type="evidence" value="ECO:0007669"/>
    <property type="project" value="UniProtKB-KW"/>
</dbReference>
<dbReference type="HAMAP" id="MF_00214">
    <property type="entry name" value="AroD"/>
    <property type="match status" value="1"/>
</dbReference>
<evidence type="ECO:0000256" key="3">
    <source>
        <dbReference type="ARBA" id="ARBA00023239"/>
    </source>
</evidence>
<protein>
    <recommendedName>
        <fullName evidence="5">3-dehydroquinate dehydratase</fullName>
        <shortName evidence="5">3-dehydroquinase</shortName>
        <ecNumber evidence="5">4.2.1.10</ecNumber>
    </recommendedName>
    <alternativeName>
        <fullName evidence="5">Type I DHQase</fullName>
    </alternativeName>
    <alternativeName>
        <fullName evidence="5">Type I dehydroquinase</fullName>
        <shortName evidence="5">DHQ1</shortName>
    </alternativeName>
</protein>
<dbReference type="EMBL" id="RZTZ01000003">
    <property type="protein sequence ID" value="RVT63597.1"/>
    <property type="molecule type" value="Genomic_DNA"/>
</dbReference>
<dbReference type="GO" id="GO:0046279">
    <property type="term" value="P:3,4-dihydroxybenzoate biosynthetic process"/>
    <property type="evidence" value="ECO:0007669"/>
    <property type="project" value="UniProtKB-ARBA"/>
</dbReference>
<dbReference type="UniPathway" id="UPA00053">
    <property type="reaction ID" value="UER00086"/>
</dbReference>
<dbReference type="Pfam" id="PF01487">
    <property type="entry name" value="DHquinase_I"/>
    <property type="match status" value="1"/>
</dbReference>
<evidence type="ECO:0000256" key="1">
    <source>
        <dbReference type="ARBA" id="ARBA00001864"/>
    </source>
</evidence>
<evidence type="ECO:0000313" key="6">
    <source>
        <dbReference type="EMBL" id="RVT63597.1"/>
    </source>
</evidence>
<evidence type="ECO:0000256" key="4">
    <source>
        <dbReference type="ARBA" id="ARBA00023270"/>
    </source>
</evidence>
<dbReference type="CDD" id="cd00502">
    <property type="entry name" value="DHQase_I"/>
    <property type="match status" value="1"/>
</dbReference>
<dbReference type="SUPFAM" id="SSF51569">
    <property type="entry name" value="Aldolase"/>
    <property type="match status" value="1"/>
</dbReference>
<feature type="active site" description="Schiff-base intermediate with substrate" evidence="5">
    <location>
        <position position="171"/>
    </location>
</feature>
<dbReference type="Gene3D" id="3.20.20.70">
    <property type="entry name" value="Aldolase class I"/>
    <property type="match status" value="1"/>
</dbReference>
<proteinExistence type="inferred from homology"/>
<dbReference type="FunFam" id="3.20.20.70:FF:000047">
    <property type="entry name" value="3-dehydroquinate dehydratase"/>
    <property type="match status" value="1"/>
</dbReference>
<feature type="binding site" evidence="5">
    <location>
        <position position="233"/>
    </location>
    <ligand>
        <name>3-dehydroquinate</name>
        <dbReference type="ChEBI" id="CHEBI:32364"/>
    </ligand>
</feature>
<dbReference type="PROSITE" id="PS01028">
    <property type="entry name" value="DEHYDROQUINASE_I"/>
    <property type="match status" value="1"/>
</dbReference>
<feature type="binding site" evidence="5">
    <location>
        <position position="214"/>
    </location>
    <ligand>
        <name>3-dehydroquinate</name>
        <dbReference type="ChEBI" id="CHEBI:32364"/>
    </ligand>
</feature>
<gene>
    <name evidence="5" type="primary">aroD</name>
    <name evidence="6" type="ORF">EM808_10020</name>
</gene>
<feature type="binding site" evidence="5">
    <location>
        <position position="22"/>
    </location>
    <ligand>
        <name>3-dehydroquinate</name>
        <dbReference type="ChEBI" id="CHEBI:32364"/>
    </ligand>
</feature>
<dbReference type="RefSeq" id="WP_127738074.1">
    <property type="nucleotide sequence ID" value="NZ_JARMUY010000009.1"/>
</dbReference>
<keyword evidence="4 5" id="KW-0704">Schiff base</keyword>